<feature type="transmembrane region" description="Helical" evidence="1">
    <location>
        <begin position="20"/>
        <end position="39"/>
    </location>
</feature>
<gene>
    <name evidence="2" type="ORF">PU648_54915</name>
</gene>
<protein>
    <submittedName>
        <fullName evidence="2">Uncharacterized protein</fullName>
    </submittedName>
</protein>
<evidence type="ECO:0000313" key="3">
    <source>
        <dbReference type="Proteomes" id="UP001257627"/>
    </source>
</evidence>
<keyword evidence="1" id="KW-0812">Transmembrane</keyword>
<keyword evidence="1" id="KW-1133">Transmembrane helix</keyword>
<keyword evidence="1" id="KW-0472">Membrane</keyword>
<keyword evidence="2" id="KW-0614">Plasmid</keyword>
<reference evidence="2 3" key="1">
    <citation type="submission" date="2023-02" db="EMBL/GenBank/DDBJ databases">
        <authorList>
            <person name="Maleckis M."/>
        </authorList>
    </citation>
    <scope>NUCLEOTIDE SEQUENCE [LARGE SCALE GENOMIC DNA]</scope>
    <source>
        <strain evidence="2 3">P8-A2</strain>
        <plasmid evidence="2">unnamed1</plasmid>
    </source>
</reference>
<evidence type="ECO:0000256" key="1">
    <source>
        <dbReference type="SAM" id="Phobius"/>
    </source>
</evidence>
<dbReference type="RefSeq" id="WP_266943946.1">
    <property type="nucleotide sequence ID" value="NZ_JAPEMK010000002.1"/>
</dbReference>
<proteinExistence type="predicted"/>
<dbReference type="EMBL" id="JARAKF010000003">
    <property type="protein sequence ID" value="MDU9001196.1"/>
    <property type="molecule type" value="Genomic_DNA"/>
</dbReference>
<sequence length="41" mass="5016">MRRQIRWMDERRWGWRQWTLQVLIVVTVAAFIVPVVLFGSD</sequence>
<evidence type="ECO:0000313" key="2">
    <source>
        <dbReference type="EMBL" id="MDU9001196.1"/>
    </source>
</evidence>
<keyword evidence="3" id="KW-1185">Reference proteome</keyword>
<name>A0ABU3V4T8_9ACTN</name>
<dbReference type="Proteomes" id="UP001257627">
    <property type="component" value="Unassembled WGS sequence"/>
</dbReference>
<geneLocation type="plasmid" evidence="2">
    <name>unnamed1</name>
</geneLocation>
<accession>A0ABU3V4T8</accession>
<organism evidence="2 3">
    <name type="scientific">Streptomyces mirabilis</name>
    <dbReference type="NCBI Taxonomy" id="68239"/>
    <lineage>
        <taxon>Bacteria</taxon>
        <taxon>Bacillati</taxon>
        <taxon>Actinomycetota</taxon>
        <taxon>Actinomycetes</taxon>
        <taxon>Kitasatosporales</taxon>
        <taxon>Streptomycetaceae</taxon>
        <taxon>Streptomyces</taxon>
    </lineage>
</organism>
<comment type="caution">
    <text evidence="2">The sequence shown here is derived from an EMBL/GenBank/DDBJ whole genome shotgun (WGS) entry which is preliminary data.</text>
</comment>